<protein>
    <submittedName>
        <fullName evidence="2">Cox cluster protein</fullName>
    </submittedName>
</protein>
<dbReference type="Pfam" id="PF24396">
    <property type="entry name" value="DUF7541"/>
    <property type="match status" value="1"/>
</dbReference>
<evidence type="ECO:0000313" key="3">
    <source>
        <dbReference type="Proteomes" id="UP000437065"/>
    </source>
</evidence>
<proteinExistence type="predicted"/>
<evidence type="ECO:0000313" key="2">
    <source>
        <dbReference type="EMBL" id="MXR41826.1"/>
    </source>
</evidence>
<keyword evidence="1" id="KW-0812">Transmembrane</keyword>
<evidence type="ECO:0000256" key="1">
    <source>
        <dbReference type="SAM" id="Phobius"/>
    </source>
</evidence>
<sequence>MDENPGVSEEYRMVSPWPLFVALGIPIAEIGILFGLVPLAVGGLLLFCGSIAGILRENEYVSSAWRGLAGVSVFVIAGGLALWYADTATASDLLIRAYSLIGTGVLLLVAGVGGDLFARDAEPGL</sequence>
<dbReference type="InterPro" id="IPR055963">
    <property type="entry name" value="DUF7541"/>
</dbReference>
<dbReference type="RefSeq" id="WP_159666954.1">
    <property type="nucleotide sequence ID" value="NZ_WUUS01000006.1"/>
</dbReference>
<feature type="transmembrane region" description="Helical" evidence="1">
    <location>
        <begin position="97"/>
        <end position="118"/>
    </location>
</feature>
<feature type="transmembrane region" description="Helical" evidence="1">
    <location>
        <begin position="20"/>
        <end position="52"/>
    </location>
</feature>
<dbReference type="Proteomes" id="UP000437065">
    <property type="component" value="Unassembled WGS sequence"/>
</dbReference>
<accession>A0A6B0SWB1</accession>
<dbReference type="EMBL" id="WUUS01000006">
    <property type="protein sequence ID" value="MXR41826.1"/>
    <property type="molecule type" value="Genomic_DNA"/>
</dbReference>
<keyword evidence="1" id="KW-1133">Transmembrane helix</keyword>
<organism evidence="2 3">
    <name type="scientific">Halobaculum saliterrae</name>
    <dbReference type="NCBI Taxonomy" id="2073113"/>
    <lineage>
        <taxon>Archaea</taxon>
        <taxon>Methanobacteriati</taxon>
        <taxon>Methanobacteriota</taxon>
        <taxon>Stenosarchaea group</taxon>
        <taxon>Halobacteria</taxon>
        <taxon>Halobacteriales</taxon>
        <taxon>Haloferacaceae</taxon>
        <taxon>Halobaculum</taxon>
    </lineage>
</organism>
<dbReference type="OrthoDB" id="206484at2157"/>
<keyword evidence="3" id="KW-1185">Reference proteome</keyword>
<reference evidence="2 3" key="1">
    <citation type="submission" date="2019-12" db="EMBL/GenBank/DDBJ databases">
        <title>Isolation and characterization of three novel carbon monoxide-oxidizing members of Halobacteria from salione crusts and soils.</title>
        <authorList>
            <person name="Myers M.R."/>
            <person name="King G.M."/>
        </authorList>
    </citation>
    <scope>NUCLEOTIDE SEQUENCE [LARGE SCALE GENOMIC DNA]</scope>
    <source>
        <strain evidence="2 3">WSA2</strain>
    </source>
</reference>
<feature type="transmembrane region" description="Helical" evidence="1">
    <location>
        <begin position="64"/>
        <end position="85"/>
    </location>
</feature>
<dbReference type="AlphaFoldDB" id="A0A6B0SWB1"/>
<name>A0A6B0SWB1_9EURY</name>
<gene>
    <name evidence="2" type="ORF">GRX01_10825</name>
</gene>
<keyword evidence="1" id="KW-0472">Membrane</keyword>
<comment type="caution">
    <text evidence="2">The sequence shown here is derived from an EMBL/GenBank/DDBJ whole genome shotgun (WGS) entry which is preliminary data.</text>
</comment>